<evidence type="ECO:0000313" key="1">
    <source>
        <dbReference type="EMBL" id="OGK46999.1"/>
    </source>
</evidence>
<dbReference type="Pfam" id="PF19927">
    <property type="entry name" value="DUF6390"/>
    <property type="match status" value="1"/>
</dbReference>
<dbReference type="STRING" id="1802061.A3A93_02655"/>
<sequence>MISGLLTCAAYAFPPNELKYCGPFDKTDDLKGYQDEQINDDGLKNILAGFHTLYPYLSLIAYENNIRDPLDARVVEAYWIGNSLLKKIPGKKLYDHFSEALNLRKKITKKDFSYLVGKIDDGALPHHTFHVLNVFTRTGHQNIVHTLETMDACRIGWGKIVNNLKLRVKTDNTICVETQPLVLKNGKLALGKPLIKKIYNPLIRKSEIGNQISTISFHWNTFCDILSDRQVKNLKFYTEKAIQLANLTL</sequence>
<protein>
    <submittedName>
        <fullName evidence="1">Uncharacterized protein</fullName>
    </submittedName>
</protein>
<organism evidence="1 2">
    <name type="scientific">Candidatus Roizmanbacteria bacterium RIFCSPLOWO2_01_FULL_38_12</name>
    <dbReference type="NCBI Taxonomy" id="1802061"/>
    <lineage>
        <taxon>Bacteria</taxon>
        <taxon>Candidatus Roizmaniibacteriota</taxon>
    </lineage>
</organism>
<evidence type="ECO:0000313" key="2">
    <source>
        <dbReference type="Proteomes" id="UP000177141"/>
    </source>
</evidence>
<dbReference type="Proteomes" id="UP000177141">
    <property type="component" value="Unassembled WGS sequence"/>
</dbReference>
<proteinExistence type="predicted"/>
<dbReference type="EMBL" id="MGAL01000036">
    <property type="protein sequence ID" value="OGK46999.1"/>
    <property type="molecule type" value="Genomic_DNA"/>
</dbReference>
<accession>A0A1F7IUH6</accession>
<gene>
    <name evidence="1" type="ORF">A3A93_02655</name>
</gene>
<comment type="caution">
    <text evidence="1">The sequence shown here is derived from an EMBL/GenBank/DDBJ whole genome shotgun (WGS) entry which is preliminary data.</text>
</comment>
<dbReference type="InterPro" id="IPR045660">
    <property type="entry name" value="DUF6390"/>
</dbReference>
<dbReference type="AlphaFoldDB" id="A0A1F7IUH6"/>
<reference evidence="1 2" key="1">
    <citation type="journal article" date="2016" name="Nat. Commun.">
        <title>Thousands of microbial genomes shed light on interconnected biogeochemical processes in an aquifer system.</title>
        <authorList>
            <person name="Anantharaman K."/>
            <person name="Brown C.T."/>
            <person name="Hug L.A."/>
            <person name="Sharon I."/>
            <person name="Castelle C.J."/>
            <person name="Probst A.J."/>
            <person name="Thomas B.C."/>
            <person name="Singh A."/>
            <person name="Wilkins M.J."/>
            <person name="Karaoz U."/>
            <person name="Brodie E.L."/>
            <person name="Williams K.H."/>
            <person name="Hubbard S.S."/>
            <person name="Banfield J.F."/>
        </authorList>
    </citation>
    <scope>NUCLEOTIDE SEQUENCE [LARGE SCALE GENOMIC DNA]</scope>
</reference>
<name>A0A1F7IUH6_9BACT</name>